<dbReference type="InterPro" id="IPR027417">
    <property type="entry name" value="P-loop_NTPase"/>
</dbReference>
<dbReference type="GO" id="GO:0006261">
    <property type="term" value="P:DNA-templated DNA replication"/>
    <property type="evidence" value="ECO:0007669"/>
    <property type="project" value="TreeGrafter"/>
</dbReference>
<dbReference type="GO" id="GO:0003677">
    <property type="term" value="F:DNA binding"/>
    <property type="evidence" value="ECO:0007669"/>
    <property type="project" value="InterPro"/>
</dbReference>
<evidence type="ECO:0000256" key="6">
    <source>
        <dbReference type="ARBA" id="ARBA00022932"/>
    </source>
</evidence>
<feature type="domain" description="DNA polymerase III delta N-terminal" evidence="9">
    <location>
        <begin position="13"/>
        <end position="116"/>
    </location>
</feature>
<evidence type="ECO:0000259" key="10">
    <source>
        <dbReference type="Pfam" id="PF21694"/>
    </source>
</evidence>
<evidence type="ECO:0000313" key="11">
    <source>
        <dbReference type="EMBL" id="OGH92523.1"/>
    </source>
</evidence>
<keyword evidence="5" id="KW-0235">DNA replication</keyword>
<comment type="caution">
    <text evidence="11">The sequence shown here is derived from an EMBL/GenBank/DDBJ whole genome shotgun (WGS) entry which is preliminary data.</text>
</comment>
<keyword evidence="6" id="KW-0239">DNA-directed DNA polymerase</keyword>
<evidence type="ECO:0000256" key="2">
    <source>
        <dbReference type="ARBA" id="ARBA00017703"/>
    </source>
</evidence>
<dbReference type="EMBL" id="MFRA01000005">
    <property type="protein sequence ID" value="OGH92523.1"/>
    <property type="molecule type" value="Genomic_DNA"/>
</dbReference>
<dbReference type="AlphaFoldDB" id="A0A1F6P993"/>
<keyword evidence="4" id="KW-0548">Nucleotidyltransferase</keyword>
<dbReference type="PANTHER" id="PTHR34388:SF1">
    <property type="entry name" value="DNA POLYMERASE III SUBUNIT DELTA"/>
    <property type="match status" value="1"/>
</dbReference>
<sequence>MFEVFILGMLIYIYGEDTFSSRNYLKQQVERFKKERDPQGMNVVFLDGQKEESSRMWNEITSAPFLAEKRMVVIQNILSTKDTVVLESFVEGVKENKFPEKNVIIIWQGELIGKTKIAGELNKILAKEKWAKEFVPLIGAGMSNWIKNEVNNRGGAIGASALSYLVQNVGQDMWYANSLVDQLVAYADKKEISLSDVQLFLEEKSDDNIFNMVDAIVAGNQKLAFKLIEDQRYLGQEDGYLFSMILRQFRILISLRDLFNRQENISSDEMAKMLALHPFVVKKSLPLIKRYSLDKLKDIYKQLLEIDIKTKTGLADQSWLIDLFVGKLS</sequence>
<comment type="catalytic activity">
    <reaction evidence="8">
        <text>DNA(n) + a 2'-deoxyribonucleoside 5'-triphosphate = DNA(n+1) + diphosphate</text>
        <dbReference type="Rhea" id="RHEA:22508"/>
        <dbReference type="Rhea" id="RHEA-COMP:17339"/>
        <dbReference type="Rhea" id="RHEA-COMP:17340"/>
        <dbReference type="ChEBI" id="CHEBI:33019"/>
        <dbReference type="ChEBI" id="CHEBI:61560"/>
        <dbReference type="ChEBI" id="CHEBI:173112"/>
        <dbReference type="EC" id="2.7.7.7"/>
    </reaction>
</comment>
<evidence type="ECO:0000256" key="8">
    <source>
        <dbReference type="ARBA" id="ARBA00049244"/>
    </source>
</evidence>
<dbReference type="GO" id="GO:0009360">
    <property type="term" value="C:DNA polymerase III complex"/>
    <property type="evidence" value="ECO:0007669"/>
    <property type="project" value="InterPro"/>
</dbReference>
<evidence type="ECO:0000259" key="9">
    <source>
        <dbReference type="Pfam" id="PF06144"/>
    </source>
</evidence>
<dbReference type="Gene3D" id="3.40.50.300">
    <property type="entry name" value="P-loop containing nucleotide triphosphate hydrolases"/>
    <property type="match status" value="1"/>
</dbReference>
<name>A0A1F6P993_9BACT</name>
<gene>
    <name evidence="11" type="ORF">A2563_02490</name>
</gene>
<dbReference type="Pfam" id="PF21694">
    <property type="entry name" value="DNA_pol3_delta_C"/>
    <property type="match status" value="1"/>
</dbReference>
<reference evidence="11 12" key="1">
    <citation type="journal article" date="2016" name="Nat. Commun.">
        <title>Thousands of microbial genomes shed light on interconnected biogeochemical processes in an aquifer system.</title>
        <authorList>
            <person name="Anantharaman K."/>
            <person name="Brown C.T."/>
            <person name="Hug L.A."/>
            <person name="Sharon I."/>
            <person name="Castelle C.J."/>
            <person name="Probst A.J."/>
            <person name="Thomas B.C."/>
            <person name="Singh A."/>
            <person name="Wilkins M.J."/>
            <person name="Karaoz U."/>
            <person name="Brodie E.L."/>
            <person name="Williams K.H."/>
            <person name="Hubbard S.S."/>
            <person name="Banfield J.F."/>
        </authorList>
    </citation>
    <scope>NUCLEOTIDE SEQUENCE [LARGE SCALE GENOMIC DNA]</scope>
</reference>
<proteinExistence type="inferred from homology"/>
<dbReference type="EC" id="2.7.7.7" evidence="1"/>
<keyword evidence="3" id="KW-0808">Transferase</keyword>
<accession>A0A1F6P993</accession>
<dbReference type="SUPFAM" id="SSF52540">
    <property type="entry name" value="P-loop containing nucleoside triphosphate hydrolases"/>
    <property type="match status" value="1"/>
</dbReference>
<evidence type="ECO:0000256" key="4">
    <source>
        <dbReference type="ARBA" id="ARBA00022695"/>
    </source>
</evidence>
<evidence type="ECO:0000256" key="5">
    <source>
        <dbReference type="ARBA" id="ARBA00022705"/>
    </source>
</evidence>
<dbReference type="InterPro" id="IPR048466">
    <property type="entry name" value="DNA_pol3_delta-like_C"/>
</dbReference>
<protein>
    <recommendedName>
        <fullName evidence="2">DNA polymerase III subunit delta</fullName>
        <ecNumber evidence="1">2.7.7.7</ecNumber>
    </recommendedName>
</protein>
<feature type="domain" description="DNA polymerase III delta subunit-like C-terminal" evidence="10">
    <location>
        <begin position="207"/>
        <end position="327"/>
    </location>
</feature>
<dbReference type="InterPro" id="IPR005790">
    <property type="entry name" value="DNA_polIII_delta"/>
</dbReference>
<dbReference type="Proteomes" id="UP000176634">
    <property type="component" value="Unassembled WGS sequence"/>
</dbReference>
<dbReference type="SUPFAM" id="SSF48019">
    <property type="entry name" value="post-AAA+ oligomerization domain-like"/>
    <property type="match status" value="1"/>
</dbReference>
<dbReference type="Gene3D" id="1.20.272.10">
    <property type="match status" value="1"/>
</dbReference>
<dbReference type="STRING" id="1798705.A2563_02490"/>
<dbReference type="PANTHER" id="PTHR34388">
    <property type="entry name" value="DNA POLYMERASE III SUBUNIT DELTA"/>
    <property type="match status" value="1"/>
</dbReference>
<evidence type="ECO:0000256" key="3">
    <source>
        <dbReference type="ARBA" id="ARBA00022679"/>
    </source>
</evidence>
<evidence type="ECO:0000256" key="7">
    <source>
        <dbReference type="ARBA" id="ARBA00034754"/>
    </source>
</evidence>
<evidence type="ECO:0000313" key="12">
    <source>
        <dbReference type="Proteomes" id="UP000176634"/>
    </source>
</evidence>
<dbReference type="Gene3D" id="1.10.8.60">
    <property type="match status" value="1"/>
</dbReference>
<dbReference type="InterPro" id="IPR010372">
    <property type="entry name" value="DNA_pol3_delta_N"/>
</dbReference>
<organism evidence="11 12">
    <name type="scientific">Candidatus Magasanikbacteria bacterium RIFOXYD1_FULL_40_23</name>
    <dbReference type="NCBI Taxonomy" id="1798705"/>
    <lineage>
        <taxon>Bacteria</taxon>
        <taxon>Candidatus Magasanikiibacteriota</taxon>
    </lineage>
</organism>
<evidence type="ECO:0000256" key="1">
    <source>
        <dbReference type="ARBA" id="ARBA00012417"/>
    </source>
</evidence>
<dbReference type="GO" id="GO:0003887">
    <property type="term" value="F:DNA-directed DNA polymerase activity"/>
    <property type="evidence" value="ECO:0007669"/>
    <property type="project" value="UniProtKB-KW"/>
</dbReference>
<dbReference type="InterPro" id="IPR008921">
    <property type="entry name" value="DNA_pol3_clamp-load_cplx_C"/>
</dbReference>
<comment type="similarity">
    <text evidence="7">Belongs to the DNA polymerase HolA subunit family.</text>
</comment>
<dbReference type="NCBIfam" id="TIGR01128">
    <property type="entry name" value="holA"/>
    <property type="match status" value="1"/>
</dbReference>
<dbReference type="Pfam" id="PF06144">
    <property type="entry name" value="DNA_pol3_delta"/>
    <property type="match status" value="1"/>
</dbReference>